<evidence type="ECO:0000313" key="10">
    <source>
        <dbReference type="EMBL" id="AMV62182.1"/>
    </source>
</evidence>
<dbReference type="PANTHER" id="PTHR32502:SF28">
    <property type="entry name" value="PHOSPHOTRANSFERASE SYSTEM SUGAR-SPECIFIC EIIC COMPONENT"/>
    <property type="match status" value="1"/>
</dbReference>
<evidence type="ECO:0000313" key="11">
    <source>
        <dbReference type="Proteomes" id="UP000076405"/>
    </source>
</evidence>
<sequence>MPIILQNILITVFAFIWGIDTVEFQVVNVLTPLVVGAITGNWTEAITISGTFTLMGLGAVSIGGASVPNYGLAGLIGSYIAIRSGSGLNTAIAIGIPVGLLAIQLDILVKTLMNFVASHAEHLADKKEFTKMNRFLYIGPVLYGLAIAIPVGIVAFLGTAVVKSILSVIPTWFMNGLSIAGAMLPVVGIAILMHYMPLNRYMNYLIIGFVAAAYLKLPVLAVSLLGAAFAFKVFLDSKKASTANNVASQASAKDQGDDYDE</sequence>
<dbReference type="AlphaFoldDB" id="A0AAC9FIC4"/>
<keyword evidence="3" id="KW-1003">Cell membrane</keyword>
<gene>
    <name evidence="10" type="ORF">ADU70_0684</name>
</gene>
<feature type="transmembrane region" description="Helical" evidence="9">
    <location>
        <begin position="172"/>
        <end position="192"/>
    </location>
</feature>
<organism evidence="10 11">
    <name type="scientific">Pediococcus damnosus</name>
    <dbReference type="NCBI Taxonomy" id="51663"/>
    <lineage>
        <taxon>Bacteria</taxon>
        <taxon>Bacillati</taxon>
        <taxon>Bacillota</taxon>
        <taxon>Bacilli</taxon>
        <taxon>Lactobacillales</taxon>
        <taxon>Lactobacillaceae</taxon>
        <taxon>Pediococcus</taxon>
    </lineage>
</organism>
<dbReference type="PANTHER" id="PTHR32502">
    <property type="entry name" value="N-ACETYLGALACTOSAMINE PERMEASE II COMPONENT-RELATED"/>
    <property type="match status" value="1"/>
</dbReference>
<keyword evidence="8 9" id="KW-0472">Membrane</keyword>
<dbReference type="GO" id="GO:0009401">
    <property type="term" value="P:phosphoenolpyruvate-dependent sugar phosphotransferase system"/>
    <property type="evidence" value="ECO:0007669"/>
    <property type="project" value="UniProtKB-KW"/>
</dbReference>
<reference evidence="10 11" key="1">
    <citation type="journal article" date="2016" name="PLoS ONE">
        <title>The Identification of Novel Diagnostic Marker Genes for the Detection of Beer Spoiling Pediococcus damnosus Strains Using the BlAst Diagnostic Gene findEr.</title>
        <authorList>
            <person name="Behr J."/>
            <person name="Geissler A.J."/>
            <person name="Schmid J."/>
            <person name="Zehe A."/>
            <person name="Vogel R.F."/>
        </authorList>
    </citation>
    <scope>NUCLEOTIDE SEQUENCE [LARGE SCALE GENOMIC DNA]</scope>
    <source>
        <strain evidence="10 11">TMW 2.1533</strain>
    </source>
</reference>
<dbReference type="RefSeq" id="WP_062904421.1">
    <property type="nucleotide sequence ID" value="NZ_CP012275.1"/>
</dbReference>
<dbReference type="EMBL" id="CP012275">
    <property type="protein sequence ID" value="AMV62182.1"/>
    <property type="molecule type" value="Genomic_DNA"/>
</dbReference>
<dbReference type="Proteomes" id="UP000076405">
    <property type="component" value="Chromosome"/>
</dbReference>
<protein>
    <submittedName>
        <fullName evidence="10">PTS system, IIC component</fullName>
    </submittedName>
</protein>
<evidence type="ECO:0000256" key="2">
    <source>
        <dbReference type="ARBA" id="ARBA00022448"/>
    </source>
</evidence>
<keyword evidence="6 9" id="KW-0812">Transmembrane</keyword>
<feature type="transmembrane region" description="Helical" evidence="9">
    <location>
        <begin position="204"/>
        <end position="231"/>
    </location>
</feature>
<dbReference type="InterPro" id="IPR050303">
    <property type="entry name" value="GatZ_KbaZ_carbometab"/>
</dbReference>
<name>A0AAC9FIC4_9LACO</name>
<keyword evidence="5" id="KW-0598">Phosphotransferase system</keyword>
<evidence type="ECO:0000256" key="7">
    <source>
        <dbReference type="ARBA" id="ARBA00022989"/>
    </source>
</evidence>
<keyword evidence="4" id="KW-0762">Sugar transport</keyword>
<evidence type="ECO:0000256" key="9">
    <source>
        <dbReference type="SAM" id="Phobius"/>
    </source>
</evidence>
<evidence type="ECO:0000256" key="4">
    <source>
        <dbReference type="ARBA" id="ARBA00022597"/>
    </source>
</evidence>
<dbReference type="Pfam" id="PF03609">
    <property type="entry name" value="EII-Sor"/>
    <property type="match status" value="1"/>
</dbReference>
<feature type="transmembrane region" description="Helical" evidence="9">
    <location>
        <begin position="135"/>
        <end position="160"/>
    </location>
</feature>
<keyword evidence="2" id="KW-0813">Transport</keyword>
<evidence type="ECO:0000256" key="8">
    <source>
        <dbReference type="ARBA" id="ARBA00023136"/>
    </source>
</evidence>
<comment type="subcellular location">
    <subcellularLocation>
        <location evidence="1">Cell membrane</location>
        <topology evidence="1">Multi-pass membrane protein</topology>
    </subcellularLocation>
</comment>
<keyword evidence="7 9" id="KW-1133">Transmembrane helix</keyword>
<accession>A0AAC9FIC4</accession>
<dbReference type="GO" id="GO:0005886">
    <property type="term" value="C:plasma membrane"/>
    <property type="evidence" value="ECO:0007669"/>
    <property type="project" value="UniProtKB-SubCell"/>
</dbReference>
<evidence type="ECO:0000256" key="5">
    <source>
        <dbReference type="ARBA" id="ARBA00022683"/>
    </source>
</evidence>
<dbReference type="InterPro" id="IPR004700">
    <property type="entry name" value="PTS_IIC_man"/>
</dbReference>
<evidence type="ECO:0000256" key="3">
    <source>
        <dbReference type="ARBA" id="ARBA00022475"/>
    </source>
</evidence>
<evidence type="ECO:0000256" key="1">
    <source>
        <dbReference type="ARBA" id="ARBA00004651"/>
    </source>
</evidence>
<dbReference type="PROSITE" id="PS51106">
    <property type="entry name" value="PTS_EIIC_TYPE_4"/>
    <property type="match status" value="1"/>
</dbReference>
<evidence type="ECO:0000256" key="6">
    <source>
        <dbReference type="ARBA" id="ARBA00022692"/>
    </source>
</evidence>
<proteinExistence type="predicted"/>